<dbReference type="GO" id="GO:0005509">
    <property type="term" value="F:calcium ion binding"/>
    <property type="evidence" value="ECO:0007669"/>
    <property type="project" value="InterPro"/>
</dbReference>
<feature type="region of interest" description="Disordered" evidence="11">
    <location>
        <begin position="386"/>
        <end position="418"/>
    </location>
</feature>
<dbReference type="InterPro" id="IPR006665">
    <property type="entry name" value="OmpA-like"/>
</dbReference>
<evidence type="ECO:0000313" key="14">
    <source>
        <dbReference type="EMBL" id="POY35547.1"/>
    </source>
</evidence>
<keyword evidence="4" id="KW-0812">Transmembrane</keyword>
<keyword evidence="7" id="KW-0626">Porin</keyword>
<dbReference type="Proteomes" id="UP000236893">
    <property type="component" value="Unassembled WGS sequence"/>
</dbReference>
<dbReference type="RefSeq" id="WP_103789821.1">
    <property type="nucleotide sequence ID" value="NZ_PQVF01000010.1"/>
</dbReference>
<dbReference type="InterPro" id="IPR027385">
    <property type="entry name" value="Beta-barrel_OMP"/>
</dbReference>
<evidence type="ECO:0000256" key="5">
    <source>
        <dbReference type="ARBA" id="ARBA00022729"/>
    </source>
</evidence>
<evidence type="ECO:0000256" key="3">
    <source>
        <dbReference type="ARBA" id="ARBA00022452"/>
    </source>
</evidence>
<keyword evidence="15" id="KW-1185">Reference proteome</keyword>
<organism evidence="14 15">
    <name type="scientific">Solitalea longa</name>
    <dbReference type="NCBI Taxonomy" id="2079460"/>
    <lineage>
        <taxon>Bacteria</taxon>
        <taxon>Pseudomonadati</taxon>
        <taxon>Bacteroidota</taxon>
        <taxon>Sphingobacteriia</taxon>
        <taxon>Sphingobacteriales</taxon>
        <taxon>Sphingobacteriaceae</taxon>
        <taxon>Solitalea</taxon>
    </lineage>
</organism>
<evidence type="ECO:0000256" key="2">
    <source>
        <dbReference type="ARBA" id="ARBA00022448"/>
    </source>
</evidence>
<dbReference type="Gene3D" id="2.40.160.20">
    <property type="match status" value="1"/>
</dbReference>
<dbReference type="GO" id="GO:0009279">
    <property type="term" value="C:cell outer membrane"/>
    <property type="evidence" value="ECO:0007669"/>
    <property type="project" value="UniProtKB-SubCell"/>
</dbReference>
<dbReference type="OrthoDB" id="1522982at2"/>
<dbReference type="SUPFAM" id="SSF56925">
    <property type="entry name" value="OMPA-like"/>
    <property type="match status" value="1"/>
</dbReference>
<dbReference type="PANTHER" id="PTHR30329:SF21">
    <property type="entry name" value="LIPOPROTEIN YIAD-RELATED"/>
    <property type="match status" value="1"/>
</dbReference>
<protein>
    <submittedName>
        <fullName evidence="14">Flagellar motor protein MotB</fullName>
    </submittedName>
</protein>
<feature type="domain" description="OmpA-like" evidence="13">
    <location>
        <begin position="305"/>
        <end position="418"/>
    </location>
</feature>
<gene>
    <name evidence="14" type="ORF">C3K47_14215</name>
</gene>
<evidence type="ECO:0000256" key="12">
    <source>
        <dbReference type="SAM" id="SignalP"/>
    </source>
</evidence>
<keyword evidence="9" id="KW-0998">Cell outer membrane</keyword>
<evidence type="ECO:0000313" key="15">
    <source>
        <dbReference type="Proteomes" id="UP000236893"/>
    </source>
</evidence>
<dbReference type="PRINTS" id="PR01023">
    <property type="entry name" value="NAFLGMOTY"/>
</dbReference>
<dbReference type="InterPro" id="IPR028974">
    <property type="entry name" value="TSP_type-3_rpt"/>
</dbReference>
<evidence type="ECO:0000256" key="8">
    <source>
        <dbReference type="ARBA" id="ARBA00023136"/>
    </source>
</evidence>
<keyword evidence="14" id="KW-0282">Flagellum</keyword>
<keyword evidence="8 10" id="KW-0472">Membrane</keyword>
<dbReference type="Gene3D" id="3.30.1330.60">
    <property type="entry name" value="OmpA-like domain"/>
    <property type="match status" value="1"/>
</dbReference>
<evidence type="ECO:0000256" key="4">
    <source>
        <dbReference type="ARBA" id="ARBA00022692"/>
    </source>
</evidence>
<evidence type="ECO:0000256" key="1">
    <source>
        <dbReference type="ARBA" id="ARBA00004571"/>
    </source>
</evidence>
<dbReference type="InterPro" id="IPR006664">
    <property type="entry name" value="OMP_bac"/>
</dbReference>
<evidence type="ECO:0000256" key="6">
    <source>
        <dbReference type="ARBA" id="ARBA00023065"/>
    </source>
</evidence>
<evidence type="ECO:0000256" key="9">
    <source>
        <dbReference type="ARBA" id="ARBA00023237"/>
    </source>
</evidence>
<accession>A0A2S4ZZU7</accession>
<dbReference type="InterPro" id="IPR036737">
    <property type="entry name" value="OmpA-like_sf"/>
</dbReference>
<keyword evidence="3" id="KW-1134">Transmembrane beta strand</keyword>
<reference evidence="14 15" key="1">
    <citation type="submission" date="2018-01" db="EMBL/GenBank/DDBJ databases">
        <authorList>
            <person name="Gaut B.S."/>
            <person name="Morton B.R."/>
            <person name="Clegg M.T."/>
            <person name="Duvall M.R."/>
        </authorList>
    </citation>
    <scope>NUCLEOTIDE SEQUENCE [LARGE SCALE GENOMIC DNA]</scope>
    <source>
        <strain evidence="14 15">HR-AV</strain>
    </source>
</reference>
<dbReference type="GO" id="GO:0046930">
    <property type="term" value="C:pore complex"/>
    <property type="evidence" value="ECO:0007669"/>
    <property type="project" value="UniProtKB-KW"/>
</dbReference>
<dbReference type="Pfam" id="PF00691">
    <property type="entry name" value="OmpA"/>
    <property type="match status" value="1"/>
</dbReference>
<keyword evidence="2" id="KW-0813">Transport</keyword>
<dbReference type="EMBL" id="PQVF01000010">
    <property type="protein sequence ID" value="POY35547.1"/>
    <property type="molecule type" value="Genomic_DNA"/>
</dbReference>
<feature type="signal peptide" evidence="12">
    <location>
        <begin position="1"/>
        <end position="25"/>
    </location>
</feature>
<proteinExistence type="predicted"/>
<dbReference type="AlphaFoldDB" id="A0A2S4ZZU7"/>
<comment type="caution">
    <text evidence="14">The sequence shown here is derived from an EMBL/GenBank/DDBJ whole genome shotgun (WGS) entry which is preliminary data.</text>
</comment>
<name>A0A2S4ZZU7_9SPHI</name>
<dbReference type="GO" id="GO:0015288">
    <property type="term" value="F:porin activity"/>
    <property type="evidence" value="ECO:0007669"/>
    <property type="project" value="UniProtKB-KW"/>
</dbReference>
<evidence type="ECO:0000259" key="13">
    <source>
        <dbReference type="PROSITE" id="PS51123"/>
    </source>
</evidence>
<dbReference type="PANTHER" id="PTHR30329">
    <property type="entry name" value="STATOR ELEMENT OF FLAGELLAR MOTOR COMPLEX"/>
    <property type="match status" value="1"/>
</dbReference>
<keyword evidence="14" id="KW-0969">Cilium</keyword>
<keyword evidence="14" id="KW-0966">Cell projection</keyword>
<evidence type="ECO:0000256" key="7">
    <source>
        <dbReference type="ARBA" id="ARBA00023114"/>
    </source>
</evidence>
<feature type="compositionally biased region" description="Basic and acidic residues" evidence="11">
    <location>
        <begin position="404"/>
        <end position="418"/>
    </location>
</feature>
<keyword evidence="5 12" id="KW-0732">Signal</keyword>
<dbReference type="InterPro" id="IPR011250">
    <property type="entry name" value="OMP/PagP_B-barrel"/>
</dbReference>
<dbReference type="PRINTS" id="PR01021">
    <property type="entry name" value="OMPADOMAIN"/>
</dbReference>
<dbReference type="Pfam" id="PF13505">
    <property type="entry name" value="OMP_b-brl"/>
    <property type="match status" value="1"/>
</dbReference>
<comment type="subcellular location">
    <subcellularLocation>
        <location evidence="1">Cell outer membrane</location>
        <topology evidence="1">Multi-pass membrane protein</topology>
    </subcellularLocation>
</comment>
<dbReference type="PROSITE" id="PS51123">
    <property type="entry name" value="OMPA_2"/>
    <property type="match status" value="1"/>
</dbReference>
<dbReference type="SUPFAM" id="SSF103088">
    <property type="entry name" value="OmpA-like"/>
    <property type="match status" value="1"/>
</dbReference>
<dbReference type="GO" id="GO:0006811">
    <property type="term" value="P:monoatomic ion transport"/>
    <property type="evidence" value="ECO:0007669"/>
    <property type="project" value="UniProtKB-KW"/>
</dbReference>
<keyword evidence="6" id="KW-0406">Ion transport</keyword>
<dbReference type="CDD" id="cd07185">
    <property type="entry name" value="OmpA_C-like"/>
    <property type="match status" value="1"/>
</dbReference>
<feature type="chain" id="PRO_5015509396" evidence="12">
    <location>
        <begin position="26"/>
        <end position="418"/>
    </location>
</feature>
<sequence>MNKSTFKKIAAMTLVAAFSGLSAFAQDGGAKVFGGTKQFRTWQIGVNGGVAAPVVFLGGHNDYNEWDANFGYGLYIQKQLTHAFGLKLDYQGGKVAGTYNGSTNGQAFPGFSSFSTTINYAISLQGQVDLTSLLWKRDSKVALYLQTGYGLTGYKPDSETRTEQFIPVGAGLKFKLSEGIGLDLGYTMNFLDADNLDRTWFGPSNDKWSYGYAGLNFALGAKEKKNLDWVNPYALMYDELKDDQLRKEVEALKSRVAANEGEVSNIKKDSDGDGVSDVFDKEPNTPAGNVVDGAGRTIVFPTPAPVAAAVEQSNTIQFDFNSDKLRPESSGAIESMANELKASGGKMLLEGHASEEGTEAYNMDLSKRRAASVKKALVKAGVKSGNITTKGYGETRPVASNDTEEGRQKNRRVEFKVQ</sequence>
<evidence type="ECO:0000256" key="10">
    <source>
        <dbReference type="PROSITE-ProRule" id="PRU00473"/>
    </source>
</evidence>
<dbReference type="InterPro" id="IPR050330">
    <property type="entry name" value="Bact_OuterMem_StrucFunc"/>
</dbReference>
<evidence type="ECO:0000256" key="11">
    <source>
        <dbReference type="SAM" id="MobiDB-lite"/>
    </source>
</evidence>
<dbReference type="SUPFAM" id="SSF103647">
    <property type="entry name" value="TSP type-3 repeat"/>
    <property type="match status" value="1"/>
</dbReference>